<organism evidence="8 9">
    <name type="scientific">Serendipita indica (strain DSM 11827)</name>
    <name type="common">Root endophyte fungus</name>
    <name type="synonym">Piriformospora indica</name>
    <dbReference type="NCBI Taxonomy" id="1109443"/>
    <lineage>
        <taxon>Eukaryota</taxon>
        <taxon>Fungi</taxon>
        <taxon>Dikarya</taxon>
        <taxon>Basidiomycota</taxon>
        <taxon>Agaricomycotina</taxon>
        <taxon>Agaricomycetes</taxon>
        <taxon>Sebacinales</taxon>
        <taxon>Serendipitaceae</taxon>
        <taxon>Serendipita</taxon>
    </lineage>
</organism>
<reference evidence="8 9" key="1">
    <citation type="journal article" date="2011" name="PLoS Pathog.">
        <title>Endophytic Life Strategies Decoded by Genome and Transcriptome Analyses of the Mutualistic Root Symbiont Piriformospora indica.</title>
        <authorList>
            <person name="Zuccaro A."/>
            <person name="Lahrmann U."/>
            <person name="Guldener U."/>
            <person name="Langen G."/>
            <person name="Pfiffi S."/>
            <person name="Biedenkopf D."/>
            <person name="Wong P."/>
            <person name="Samans B."/>
            <person name="Grimm C."/>
            <person name="Basiewicz M."/>
            <person name="Murat C."/>
            <person name="Martin F."/>
            <person name="Kogel K.H."/>
        </authorList>
    </citation>
    <scope>NUCLEOTIDE SEQUENCE [LARGE SCALE GENOMIC DNA]</scope>
    <source>
        <strain evidence="8 9">DSM 11827</strain>
    </source>
</reference>
<dbReference type="GO" id="GO:0000981">
    <property type="term" value="F:DNA-binding transcription factor activity, RNA polymerase II-specific"/>
    <property type="evidence" value="ECO:0007669"/>
    <property type="project" value="TreeGrafter"/>
</dbReference>
<keyword evidence="3" id="KW-0238">DNA-binding</keyword>
<dbReference type="PANTHER" id="PTHR31845:SF17">
    <property type="entry name" value="ZN(II)2CYS6 TRANSCRIPTION FACTOR (EUROFUNG)"/>
    <property type="match status" value="1"/>
</dbReference>
<name>G4T8X2_SERID</name>
<dbReference type="HOGENOM" id="CLU_441534_0_0_1"/>
<dbReference type="GO" id="GO:0006351">
    <property type="term" value="P:DNA-templated transcription"/>
    <property type="evidence" value="ECO:0007669"/>
    <property type="project" value="InterPro"/>
</dbReference>
<dbReference type="InParanoid" id="G4T8X2"/>
<keyword evidence="4" id="KW-0804">Transcription</keyword>
<evidence type="ECO:0000256" key="5">
    <source>
        <dbReference type="ARBA" id="ARBA00023242"/>
    </source>
</evidence>
<dbReference type="PANTHER" id="PTHR31845">
    <property type="entry name" value="FINGER DOMAIN PROTEIN, PUTATIVE-RELATED"/>
    <property type="match status" value="1"/>
</dbReference>
<dbReference type="EMBL" id="CAFZ01000019">
    <property type="protein sequence ID" value="CCA67783.1"/>
    <property type="molecule type" value="Genomic_DNA"/>
</dbReference>
<dbReference type="SMART" id="SM00906">
    <property type="entry name" value="Fungal_trans"/>
    <property type="match status" value="1"/>
</dbReference>
<keyword evidence="2" id="KW-0805">Transcription regulation</keyword>
<comment type="subcellular location">
    <subcellularLocation>
        <location evidence="1">Nucleus</location>
    </subcellularLocation>
</comment>
<dbReference type="AlphaFoldDB" id="G4T8X2"/>
<evidence type="ECO:0000256" key="2">
    <source>
        <dbReference type="ARBA" id="ARBA00023015"/>
    </source>
</evidence>
<dbReference type="InterPro" id="IPR007219">
    <property type="entry name" value="XnlR_reg_dom"/>
</dbReference>
<feature type="compositionally biased region" description="Polar residues" evidence="6">
    <location>
        <begin position="546"/>
        <end position="573"/>
    </location>
</feature>
<proteinExistence type="predicted"/>
<comment type="caution">
    <text evidence="8">The sequence shown here is derived from an EMBL/GenBank/DDBJ whole genome shotgun (WGS) entry which is preliminary data.</text>
</comment>
<evidence type="ECO:0000256" key="6">
    <source>
        <dbReference type="SAM" id="MobiDB-lite"/>
    </source>
</evidence>
<evidence type="ECO:0000259" key="7">
    <source>
        <dbReference type="SMART" id="SM00906"/>
    </source>
</evidence>
<keyword evidence="9" id="KW-1185">Reference proteome</keyword>
<dbReference type="GO" id="GO:0005634">
    <property type="term" value="C:nucleus"/>
    <property type="evidence" value="ECO:0007669"/>
    <property type="project" value="UniProtKB-SubCell"/>
</dbReference>
<evidence type="ECO:0000313" key="9">
    <source>
        <dbReference type="Proteomes" id="UP000007148"/>
    </source>
</evidence>
<dbReference type="STRING" id="1109443.G4T8X2"/>
<protein>
    <recommendedName>
        <fullName evidence="7">Xylanolytic transcriptional activator regulatory domain-containing protein</fullName>
    </recommendedName>
</protein>
<evidence type="ECO:0000256" key="4">
    <source>
        <dbReference type="ARBA" id="ARBA00023163"/>
    </source>
</evidence>
<dbReference type="GO" id="GO:0000976">
    <property type="term" value="F:transcription cis-regulatory region binding"/>
    <property type="evidence" value="ECO:0007669"/>
    <property type="project" value="TreeGrafter"/>
</dbReference>
<dbReference type="Proteomes" id="UP000007148">
    <property type="component" value="Unassembled WGS sequence"/>
</dbReference>
<feature type="region of interest" description="Disordered" evidence="6">
    <location>
        <begin position="528"/>
        <end position="573"/>
    </location>
</feature>
<dbReference type="GO" id="GO:0008270">
    <property type="term" value="F:zinc ion binding"/>
    <property type="evidence" value="ECO:0007669"/>
    <property type="project" value="InterPro"/>
</dbReference>
<sequence>MAHESNNLSLKRKEINIDPQETIARLEERLRVTEDALRLVLSKIGLPSLDAIARLNDGHSPSSPISASPVSAAADHSAELLRKSPALTNLYPLTNPIDAGIISKEQSTELTSIFEMRFNHCLYSPILKSQRMTCERPFTFTAMCALALRLKTTIPNQEEVKRKIHQLLQAQLNVAMSARSATVDAIHALLIISLWASVLPSGNCVGQHPDVPDGWHLLSTAVQMAQKLRLDLASGEVKRLLAENKSGHPEYEVALEKCRVWYTLVTYDTAMSLGSVKPRLTQFMTESDLSAVLSTFAESPSDRCLIYHLETLSVVFRIYKVHPPLQEMASLNSFIAAVDSILHDVDRIATTAERTCEEFRDNPQACTEFRMFSIYEHYAGCVFLSHACGLLSALPGVDGFNGYSFSVAQSNPAILKTVSALSIYIDRICTMAEQVLLQAFPDDSHELAFLSTAPDHLFTIISFSAAVLMQCQVTVFKYRPEGLPKAEYYDSLIARTSAHLARLAIGDSSLPGRYAQGLSSMLRRWKKQKAERPSTTNPHEEYYLNPNGTASSHTTNSPFQQSIPYNPPTQASHGVNQGVSAYLPLTGYEVPSIDFAADFLDPIIWLSNVDIPNHTPPSQ</sequence>
<gene>
    <name evidence="8" type="ORF">PIIN_01607</name>
</gene>
<evidence type="ECO:0000313" key="8">
    <source>
        <dbReference type="EMBL" id="CCA67783.1"/>
    </source>
</evidence>
<keyword evidence="5" id="KW-0539">Nucleus</keyword>
<dbReference type="InterPro" id="IPR051089">
    <property type="entry name" value="prtT"/>
</dbReference>
<evidence type="ECO:0000256" key="1">
    <source>
        <dbReference type="ARBA" id="ARBA00004123"/>
    </source>
</evidence>
<feature type="compositionally biased region" description="Basic and acidic residues" evidence="6">
    <location>
        <begin position="528"/>
        <end position="542"/>
    </location>
</feature>
<evidence type="ECO:0000256" key="3">
    <source>
        <dbReference type="ARBA" id="ARBA00023125"/>
    </source>
</evidence>
<dbReference type="OrthoDB" id="3259130at2759"/>
<feature type="domain" description="Xylanolytic transcriptional activator regulatory" evidence="7">
    <location>
        <begin position="214"/>
        <end position="296"/>
    </location>
</feature>
<dbReference type="Pfam" id="PF04082">
    <property type="entry name" value="Fungal_trans"/>
    <property type="match status" value="1"/>
</dbReference>
<dbReference type="CDD" id="cd12148">
    <property type="entry name" value="fungal_TF_MHR"/>
    <property type="match status" value="1"/>
</dbReference>
<accession>G4T8X2</accession>